<name>A0AAF0BU34_9ACTN</name>
<feature type="compositionally biased region" description="Low complexity" evidence="6">
    <location>
        <begin position="1"/>
        <end position="17"/>
    </location>
</feature>
<evidence type="ECO:0000256" key="5">
    <source>
        <dbReference type="RuleBase" id="RU361157"/>
    </source>
</evidence>
<feature type="transmembrane region" description="Helical" evidence="5">
    <location>
        <begin position="49"/>
        <end position="70"/>
    </location>
</feature>
<dbReference type="InterPro" id="IPR013525">
    <property type="entry name" value="ABC2_TM"/>
</dbReference>
<evidence type="ECO:0000256" key="3">
    <source>
        <dbReference type="ARBA" id="ARBA00022989"/>
    </source>
</evidence>
<evidence type="ECO:0000313" key="9">
    <source>
        <dbReference type="Proteomes" id="UP001216390"/>
    </source>
</evidence>
<keyword evidence="3 5" id="KW-1133">Transmembrane helix</keyword>
<keyword evidence="5" id="KW-1003">Cell membrane</keyword>
<accession>A0AAF0BU34</accession>
<dbReference type="AlphaFoldDB" id="A0AAF0BU34"/>
<feature type="region of interest" description="Disordered" evidence="6">
    <location>
        <begin position="1"/>
        <end position="20"/>
    </location>
</feature>
<feature type="transmembrane region" description="Helical" evidence="5">
    <location>
        <begin position="162"/>
        <end position="183"/>
    </location>
</feature>
<feature type="transmembrane region" description="Helical" evidence="5">
    <location>
        <begin position="136"/>
        <end position="156"/>
    </location>
</feature>
<feature type="transmembrane region" description="Helical" evidence="5">
    <location>
        <begin position="195"/>
        <end position="215"/>
    </location>
</feature>
<dbReference type="PANTHER" id="PTHR43229:SF2">
    <property type="entry name" value="NODULATION PROTEIN J"/>
    <property type="match status" value="1"/>
</dbReference>
<gene>
    <name evidence="8" type="ORF">PO878_01625</name>
</gene>
<keyword evidence="2 5" id="KW-0812">Transmembrane</keyword>
<dbReference type="PROSITE" id="PS51012">
    <property type="entry name" value="ABC_TM2"/>
    <property type="match status" value="1"/>
</dbReference>
<dbReference type="GO" id="GO:0140359">
    <property type="term" value="F:ABC-type transporter activity"/>
    <property type="evidence" value="ECO:0007669"/>
    <property type="project" value="InterPro"/>
</dbReference>
<keyword evidence="4 5" id="KW-0472">Membrane</keyword>
<feature type="transmembrane region" description="Helical" evidence="5">
    <location>
        <begin position="90"/>
        <end position="115"/>
    </location>
</feature>
<dbReference type="InterPro" id="IPR051784">
    <property type="entry name" value="Nod_factor_ABC_transporter"/>
</dbReference>
<organism evidence="8 9">
    <name type="scientific">Iamia majanohamensis</name>
    <dbReference type="NCBI Taxonomy" id="467976"/>
    <lineage>
        <taxon>Bacteria</taxon>
        <taxon>Bacillati</taxon>
        <taxon>Actinomycetota</taxon>
        <taxon>Acidimicrobiia</taxon>
        <taxon>Acidimicrobiales</taxon>
        <taxon>Iamiaceae</taxon>
        <taxon>Iamia</taxon>
    </lineage>
</organism>
<dbReference type="Proteomes" id="UP001216390">
    <property type="component" value="Chromosome"/>
</dbReference>
<reference evidence="8" key="1">
    <citation type="submission" date="2023-01" db="EMBL/GenBank/DDBJ databases">
        <title>The diversity of Class Acidimicrobiia in South China Sea sediment environments and the proposal of Iamia marina sp. nov., a novel species of the genus Iamia.</title>
        <authorList>
            <person name="He Y."/>
            <person name="Tian X."/>
        </authorList>
    </citation>
    <scope>NUCLEOTIDE SEQUENCE</scope>
    <source>
        <strain evidence="8">DSM 19957</strain>
    </source>
</reference>
<dbReference type="RefSeq" id="WP_272736939.1">
    <property type="nucleotide sequence ID" value="NZ_CP116942.1"/>
</dbReference>
<proteinExistence type="inferred from homology"/>
<comment type="subcellular location">
    <subcellularLocation>
        <location evidence="5">Cell membrane</location>
        <topology evidence="5">Multi-pass membrane protein</topology>
    </subcellularLocation>
    <subcellularLocation>
        <location evidence="1">Membrane</location>
        <topology evidence="1">Multi-pass membrane protein</topology>
    </subcellularLocation>
</comment>
<protein>
    <recommendedName>
        <fullName evidence="5">Transport permease protein</fullName>
    </recommendedName>
</protein>
<dbReference type="GO" id="GO:0043190">
    <property type="term" value="C:ATP-binding cassette (ABC) transporter complex"/>
    <property type="evidence" value="ECO:0007669"/>
    <property type="project" value="InterPro"/>
</dbReference>
<evidence type="ECO:0000313" key="8">
    <source>
        <dbReference type="EMBL" id="WCO67417.1"/>
    </source>
</evidence>
<dbReference type="EMBL" id="CP116942">
    <property type="protein sequence ID" value="WCO67417.1"/>
    <property type="molecule type" value="Genomic_DNA"/>
</dbReference>
<feature type="domain" description="ABC transmembrane type-2" evidence="7">
    <location>
        <begin position="51"/>
        <end position="292"/>
    </location>
</feature>
<dbReference type="InterPro" id="IPR000412">
    <property type="entry name" value="ABC_2_transport"/>
</dbReference>
<keyword evidence="9" id="KW-1185">Reference proteome</keyword>
<comment type="similarity">
    <text evidence="5">Belongs to the ABC-2 integral membrane protein family.</text>
</comment>
<dbReference type="KEGG" id="ima:PO878_01625"/>
<dbReference type="Pfam" id="PF01061">
    <property type="entry name" value="ABC2_membrane"/>
    <property type="match status" value="1"/>
</dbReference>
<sequence length="293" mass="31075">MTATTAPTTPASVVAPSDGSSTEEASRLTWAYRDTMAMAKRNLLHITRVPQLLVFTFVQPVMFVLLFRYVFGGAIPIPGLSYVNYLMPGIFGQTVMFGAANTAVGLADDLGTGIIERFRSLPMARLAVLSGRTLADLARSCVVVAVMLVVGFAVGFRPDGSVPAIALGILIVLGFAFGLSWLFANVGLRAPNAEAAQAVAFPIMFPLTFASSAFVPVNSMPGWLQGFAANQPVTIIINAARSLMLGPEATQDLQDAGVFTMSGTSYVIQALVWIVVIVGVAAPLAVRRYRRTV</sequence>
<evidence type="ECO:0000259" key="7">
    <source>
        <dbReference type="PROSITE" id="PS51012"/>
    </source>
</evidence>
<evidence type="ECO:0000256" key="2">
    <source>
        <dbReference type="ARBA" id="ARBA00022692"/>
    </source>
</evidence>
<evidence type="ECO:0000256" key="4">
    <source>
        <dbReference type="ARBA" id="ARBA00023136"/>
    </source>
</evidence>
<dbReference type="PIRSF" id="PIRSF006648">
    <property type="entry name" value="DrrB"/>
    <property type="match status" value="1"/>
</dbReference>
<feature type="transmembrane region" description="Helical" evidence="5">
    <location>
        <begin position="266"/>
        <end position="286"/>
    </location>
</feature>
<dbReference type="PANTHER" id="PTHR43229">
    <property type="entry name" value="NODULATION PROTEIN J"/>
    <property type="match status" value="1"/>
</dbReference>
<evidence type="ECO:0000256" key="1">
    <source>
        <dbReference type="ARBA" id="ARBA00004141"/>
    </source>
</evidence>
<evidence type="ECO:0000256" key="6">
    <source>
        <dbReference type="SAM" id="MobiDB-lite"/>
    </source>
</evidence>
<keyword evidence="5" id="KW-0813">Transport</keyword>
<dbReference type="InterPro" id="IPR047817">
    <property type="entry name" value="ABC2_TM_bact-type"/>
</dbReference>